<dbReference type="Proteomes" id="UP001320766">
    <property type="component" value="Unassembled WGS sequence"/>
</dbReference>
<protein>
    <recommendedName>
        <fullName evidence="3">LLM class flavin-dependent oxidoreductase</fullName>
    </recommendedName>
</protein>
<dbReference type="CDD" id="cd00347">
    <property type="entry name" value="Flavin_utilizing_monoxygenases"/>
    <property type="match status" value="1"/>
</dbReference>
<dbReference type="SUPFAM" id="SSF51679">
    <property type="entry name" value="Bacterial luciferase-like"/>
    <property type="match status" value="1"/>
</dbReference>
<name>A0ABT1K5L2_9ACTN</name>
<gene>
    <name evidence="1" type="ORF">HD595_005414</name>
</gene>
<sequence length="64" mass="7051">MRFLLITLIVHNGDRSPTERLREVVDNAVLAEELGFDGFGVFQTEIAPVLRAEIPSRPFPGGVS</sequence>
<comment type="caution">
    <text evidence="1">The sequence shown here is derived from an EMBL/GenBank/DDBJ whole genome shotgun (WGS) entry which is preliminary data.</text>
</comment>
<accession>A0ABT1K5L2</accession>
<evidence type="ECO:0008006" key="3">
    <source>
        <dbReference type="Google" id="ProtNLM"/>
    </source>
</evidence>
<keyword evidence="2" id="KW-1185">Reference proteome</keyword>
<reference evidence="1 2" key="1">
    <citation type="submission" date="2022-06" db="EMBL/GenBank/DDBJ databases">
        <title>Sequencing the genomes of 1000 actinobacteria strains.</title>
        <authorList>
            <person name="Klenk H.-P."/>
        </authorList>
    </citation>
    <scope>NUCLEOTIDE SEQUENCE [LARGE SCALE GENOMIC DNA]</scope>
    <source>
        <strain evidence="1 2">DSM 44170</strain>
    </source>
</reference>
<dbReference type="EMBL" id="JAMZEC010000001">
    <property type="protein sequence ID" value="MCP2349292.1"/>
    <property type="molecule type" value="Genomic_DNA"/>
</dbReference>
<organism evidence="1 2">
    <name type="scientific">Nonomuraea roseoviolacea subsp. carminata</name>
    <dbReference type="NCBI Taxonomy" id="160689"/>
    <lineage>
        <taxon>Bacteria</taxon>
        <taxon>Bacillati</taxon>
        <taxon>Actinomycetota</taxon>
        <taxon>Actinomycetes</taxon>
        <taxon>Streptosporangiales</taxon>
        <taxon>Streptosporangiaceae</taxon>
        <taxon>Nonomuraea</taxon>
    </lineage>
</organism>
<evidence type="ECO:0000313" key="2">
    <source>
        <dbReference type="Proteomes" id="UP001320766"/>
    </source>
</evidence>
<evidence type="ECO:0000313" key="1">
    <source>
        <dbReference type="EMBL" id="MCP2349292.1"/>
    </source>
</evidence>
<dbReference type="RefSeq" id="WP_253773719.1">
    <property type="nucleotide sequence ID" value="NZ_BAAAVE010000008.1"/>
</dbReference>
<dbReference type="InterPro" id="IPR036661">
    <property type="entry name" value="Luciferase-like_sf"/>
</dbReference>
<dbReference type="Gene3D" id="3.20.20.30">
    <property type="entry name" value="Luciferase-like domain"/>
    <property type="match status" value="1"/>
</dbReference>
<proteinExistence type="predicted"/>